<feature type="region of interest" description="Disordered" evidence="1">
    <location>
        <begin position="29"/>
        <end position="119"/>
    </location>
</feature>
<sequence>MSATVMLGIAATLVWSFNLLSTESVFAQVSDPSTDPNAGPIPEGNYTDNSTGPISEDNTTSTGPDTGDMSTQDNTDLSSNPDSALAPSDNPLANDTNDTSNNMTQTVIPTPQNTTTVSHPTAATIMPPLEQVKAGTSPKDVQCKQGFSLIIKLDDGSPACVKPDVLQILTQRGW</sequence>
<reference evidence="3" key="1">
    <citation type="submission" date="2016-12" db="EMBL/GenBank/DDBJ databases">
        <authorList>
            <person name="Herbold C."/>
        </authorList>
    </citation>
    <scope>NUCLEOTIDE SEQUENCE [LARGE SCALE GENOMIC DNA]</scope>
</reference>
<dbReference type="EMBL" id="FRFC01000003">
    <property type="protein sequence ID" value="SHO45641.1"/>
    <property type="molecule type" value="Genomic_DNA"/>
</dbReference>
<evidence type="ECO:0000313" key="3">
    <source>
        <dbReference type="Proteomes" id="UP000232412"/>
    </source>
</evidence>
<protein>
    <submittedName>
        <fullName evidence="2">Uncharacterized protein</fullName>
    </submittedName>
</protein>
<organism evidence="2 3">
    <name type="scientific">Nitrosotalea sinensis</name>
    <dbReference type="NCBI Taxonomy" id="1499975"/>
    <lineage>
        <taxon>Archaea</taxon>
        <taxon>Nitrososphaerota</taxon>
        <taxon>Nitrososphaeria</taxon>
        <taxon>Nitrosotaleales</taxon>
        <taxon>Nitrosotaleaceae</taxon>
        <taxon>Nitrosotalea</taxon>
    </lineage>
</organism>
<proteinExistence type="predicted"/>
<evidence type="ECO:0000256" key="1">
    <source>
        <dbReference type="SAM" id="MobiDB-lite"/>
    </source>
</evidence>
<gene>
    <name evidence="2" type="ORF">NSIN_20724</name>
</gene>
<evidence type="ECO:0000313" key="2">
    <source>
        <dbReference type="EMBL" id="SHO45641.1"/>
    </source>
</evidence>
<keyword evidence="3" id="KW-1185">Reference proteome</keyword>
<dbReference type="AlphaFoldDB" id="A0A2H1EH08"/>
<name>A0A2H1EH08_9ARCH</name>
<accession>A0A2H1EH08</accession>
<dbReference type="Proteomes" id="UP000232412">
    <property type="component" value="Unassembled WGS sequence"/>
</dbReference>
<feature type="compositionally biased region" description="Polar residues" evidence="1">
    <location>
        <begin position="46"/>
        <end position="82"/>
    </location>
</feature>
<feature type="compositionally biased region" description="Polar residues" evidence="1">
    <location>
        <begin position="91"/>
        <end position="119"/>
    </location>
</feature>